<evidence type="ECO:0000313" key="2">
    <source>
        <dbReference type="EMBL" id="SDH08369.1"/>
    </source>
</evidence>
<keyword evidence="3" id="KW-1185">Reference proteome</keyword>
<evidence type="ECO:0000256" key="1">
    <source>
        <dbReference type="SAM" id="MobiDB-lite"/>
    </source>
</evidence>
<feature type="compositionally biased region" description="Low complexity" evidence="1">
    <location>
        <begin position="15"/>
        <end position="26"/>
    </location>
</feature>
<feature type="region of interest" description="Disordered" evidence="1">
    <location>
        <begin position="102"/>
        <end position="132"/>
    </location>
</feature>
<protein>
    <submittedName>
        <fullName evidence="2">Uncharacterized protein</fullName>
    </submittedName>
</protein>
<dbReference type="Proteomes" id="UP000199495">
    <property type="component" value="Unassembled WGS sequence"/>
</dbReference>
<feature type="compositionally biased region" description="Basic and acidic residues" evidence="1">
    <location>
        <begin position="103"/>
        <end position="113"/>
    </location>
</feature>
<dbReference type="STRING" id="440168.SAMN04487974_12032"/>
<evidence type="ECO:0000313" key="3">
    <source>
        <dbReference type="Proteomes" id="UP000199495"/>
    </source>
</evidence>
<feature type="region of interest" description="Disordered" evidence="1">
    <location>
        <begin position="15"/>
        <end position="83"/>
    </location>
</feature>
<dbReference type="EMBL" id="FNCS01000020">
    <property type="protein sequence ID" value="SDH08369.1"/>
    <property type="molecule type" value="Genomic_DNA"/>
</dbReference>
<dbReference type="AlphaFoldDB" id="A0A1G7ZIA5"/>
<accession>A0A1G7ZIA5</accession>
<proteinExistence type="predicted"/>
<name>A0A1G7ZIA5_9HYPH</name>
<organism evidence="2 3">
    <name type="scientific">Pelagibacterium luteolum</name>
    <dbReference type="NCBI Taxonomy" id="440168"/>
    <lineage>
        <taxon>Bacteria</taxon>
        <taxon>Pseudomonadati</taxon>
        <taxon>Pseudomonadota</taxon>
        <taxon>Alphaproteobacteria</taxon>
        <taxon>Hyphomicrobiales</taxon>
        <taxon>Devosiaceae</taxon>
        <taxon>Pelagibacterium</taxon>
    </lineage>
</organism>
<sequence>MRFLDADVIRYPLFAPEDGGAAAGDGAEPGKKEPADGGEGGAAADGAAGDDKGVDKSALNAGAGKDDGAGDKPGTWGDDWRDKMADGDADLAKLLSRYGSPRDAVKALRDTQTKLRTGKGKTDAPDGSDPEALKAWRKDNGIPDDATGYGIPDTVKDLVTDDDKPLLSSFTEFAHERNLPQGALDTALEWYFQSQDQILTEQAATDKLASETAIDELRQDYGREYRANSQLAKDFIASIPGVGDSWGEARMPDGRRLGDNPDFIRWAVEQGRLTFGDSAFANADAEAKHNSRKAEIEQIRNTDFERYESEGLDKEMRTILEKEEKRKR</sequence>
<reference evidence="2 3" key="1">
    <citation type="submission" date="2016-10" db="EMBL/GenBank/DDBJ databases">
        <authorList>
            <person name="de Groot N.N."/>
        </authorList>
    </citation>
    <scope>NUCLEOTIDE SEQUENCE [LARGE SCALE GENOMIC DNA]</scope>
    <source>
        <strain evidence="2 3">CGMCC 1.10267</strain>
    </source>
</reference>
<gene>
    <name evidence="2" type="ORF">SAMN04487974_12032</name>
</gene>